<evidence type="ECO:0000313" key="2">
    <source>
        <dbReference type="Proteomes" id="UP000482487"/>
    </source>
</evidence>
<reference evidence="1 2" key="1">
    <citation type="submission" date="2020-01" db="EMBL/GenBank/DDBJ databases">
        <title>Genome sequence of Desulfovibrio aerotolerans DSM 16695(T).</title>
        <authorList>
            <person name="Karnachuk O."/>
            <person name="Avakyan M."/>
            <person name="Mardanov A."/>
            <person name="Kadnikov V."/>
            <person name="Ravin N."/>
        </authorList>
    </citation>
    <scope>NUCLEOTIDE SEQUENCE [LARGE SCALE GENOMIC DNA]</scope>
    <source>
        <strain evidence="1 2">DSM 16695</strain>
    </source>
</reference>
<dbReference type="OrthoDB" id="3734119at2"/>
<sequence length="82" mass="9251">MRNACPSSQPFKAAVRLLRRDRSRRLRLRMQSLGLRRIALWVPDTSLAAIRAEAKRESRLLAGLADEALTMDFLESLVDAGD</sequence>
<dbReference type="InterPro" id="IPR021558">
    <property type="entry name" value="MazE-like"/>
</dbReference>
<organism evidence="1 2">
    <name type="scientific">Solidesulfovibrio aerotolerans</name>
    <dbReference type="NCBI Taxonomy" id="295255"/>
    <lineage>
        <taxon>Bacteria</taxon>
        <taxon>Pseudomonadati</taxon>
        <taxon>Thermodesulfobacteriota</taxon>
        <taxon>Desulfovibrionia</taxon>
        <taxon>Desulfovibrionales</taxon>
        <taxon>Desulfovibrionaceae</taxon>
        <taxon>Solidesulfovibrio</taxon>
    </lineage>
</organism>
<evidence type="ECO:0000313" key="1">
    <source>
        <dbReference type="EMBL" id="MYL83263.1"/>
    </source>
</evidence>
<dbReference type="AlphaFoldDB" id="A0A7C9IV12"/>
<gene>
    <name evidence="1" type="ORF">GTA51_08975</name>
</gene>
<dbReference type="Proteomes" id="UP000482487">
    <property type="component" value="Unassembled WGS sequence"/>
</dbReference>
<keyword evidence="2" id="KW-1185">Reference proteome</keyword>
<proteinExistence type="predicted"/>
<dbReference type="EMBL" id="WVUD01000012">
    <property type="protein sequence ID" value="MYL83263.1"/>
    <property type="molecule type" value="Genomic_DNA"/>
</dbReference>
<dbReference type="Pfam" id="PF11455">
    <property type="entry name" value="MazE-like"/>
    <property type="match status" value="1"/>
</dbReference>
<accession>A0A7C9IV12</accession>
<comment type="caution">
    <text evidence="1">The sequence shown here is derived from an EMBL/GenBank/DDBJ whole genome shotgun (WGS) entry which is preliminary data.</text>
</comment>
<protein>
    <submittedName>
        <fullName evidence="1">DUF3018 family protein</fullName>
    </submittedName>
</protein>
<name>A0A7C9IV12_9BACT</name>
<dbReference type="RefSeq" id="WP_160960418.1">
    <property type="nucleotide sequence ID" value="NZ_WVUD01000012.1"/>
</dbReference>